<feature type="transmembrane region" description="Helical" evidence="1">
    <location>
        <begin position="374"/>
        <end position="394"/>
    </location>
</feature>
<dbReference type="Proteomes" id="UP000294567">
    <property type="component" value="Unassembled WGS sequence"/>
</dbReference>
<feature type="transmembrane region" description="Helical" evidence="1">
    <location>
        <begin position="525"/>
        <end position="541"/>
    </location>
</feature>
<name>A0A4R3KYQ0_9FIRM</name>
<reference evidence="2 3" key="1">
    <citation type="submission" date="2019-03" db="EMBL/GenBank/DDBJ databases">
        <title>Genomic Encyclopedia of Type Strains, Phase IV (KMG-IV): sequencing the most valuable type-strain genomes for metagenomic binning, comparative biology and taxonomic classification.</title>
        <authorList>
            <person name="Goeker M."/>
        </authorList>
    </citation>
    <scope>NUCLEOTIDE SEQUENCE [LARGE SCALE GENOMIC DNA]</scope>
    <source>
        <strain evidence="2 3">DSM 26752</strain>
    </source>
</reference>
<dbReference type="AlphaFoldDB" id="A0A4R3KYQ0"/>
<protein>
    <submittedName>
        <fullName evidence="2">Uncharacterized protein</fullName>
    </submittedName>
</protein>
<feature type="transmembrane region" description="Helical" evidence="1">
    <location>
        <begin position="547"/>
        <end position="566"/>
    </location>
</feature>
<keyword evidence="1" id="KW-1133">Transmembrane helix</keyword>
<proteinExistence type="predicted"/>
<comment type="caution">
    <text evidence="2">The sequence shown here is derived from an EMBL/GenBank/DDBJ whole genome shotgun (WGS) entry which is preliminary data.</text>
</comment>
<evidence type="ECO:0000313" key="2">
    <source>
        <dbReference type="EMBL" id="TCS91290.1"/>
    </source>
</evidence>
<dbReference type="InterPro" id="IPR017850">
    <property type="entry name" value="Alkaline_phosphatase_core_sf"/>
</dbReference>
<feature type="transmembrane region" description="Helical" evidence="1">
    <location>
        <begin position="636"/>
        <end position="655"/>
    </location>
</feature>
<keyword evidence="3" id="KW-1185">Reference proteome</keyword>
<feature type="transmembrane region" description="Helical" evidence="1">
    <location>
        <begin position="458"/>
        <end position="475"/>
    </location>
</feature>
<feature type="transmembrane region" description="Helical" evidence="1">
    <location>
        <begin position="573"/>
        <end position="591"/>
    </location>
</feature>
<dbReference type="EMBL" id="SMAE01000002">
    <property type="protein sequence ID" value="TCS91290.1"/>
    <property type="molecule type" value="Genomic_DNA"/>
</dbReference>
<dbReference type="SUPFAM" id="SSF53649">
    <property type="entry name" value="Alkaline phosphatase-like"/>
    <property type="match status" value="1"/>
</dbReference>
<feature type="transmembrane region" description="Helical" evidence="1">
    <location>
        <begin position="495"/>
        <end position="518"/>
    </location>
</feature>
<evidence type="ECO:0000256" key="1">
    <source>
        <dbReference type="SAM" id="Phobius"/>
    </source>
</evidence>
<sequence>MKRSRIYLIIFVIIFALFSFEQTSYGSDYKELDYKLYIIVVNRLTLPDIEKMPNIKGLIDEGNIGLMNTRGVNGYKGAESFATINASAKTYANNESSQLYNLKGKYKTIYENRVGTVDEEYAIGNIQLGKLYNQNEKNNYSPHIGAIGDSIHSKGLKTAAFGNSDTDEEAIRTGALIAMDSKGLIDLGNVDDVLLEDINYPYGIKTDYEKILLELSAIEEKASLLVIDTGDLDRLNSYSDYLSIDIFQQKRDLILNDIDNFVGNLLPILDKENSMVMIISPNAGEDRIADSRLSPIIMWGKEIKKGTITSSTTNREGIISNLDIGPTIAQFLQAPIDGMTGNPIESIKKEDSFKYIKTVNNRVNTTSKVRSKTLLIYGIIIVITMLLTLVLLIFNIDVGNKIGIVFNRFFLLLYTIPMIFIFSSLLSIDNLLKYFVSLFVFIIIFWFIFRKYNNSKCIYYISIGYFVIFLLDLITKGSFTRYSIISHDPIIGARYFGMGNEMAGIFIAIATLIAGLLLDVYENKYASIALLLLSIIMIGHPKLGANVGGTMAILSATIYFMLLIMGKKLNIKNLILFIFITGIAITILGYIDTVINPNPTHLGKTISLIEEKGIGVTQNIIGRKLLMNIKLIGASVWTKVIFIDIVIQVVLSYVYKNRILYIMEKGLGKGILSGIIGSLIGLLLNDSGIILSALSMNLITLFLLFIVIGHGETYINGSGKIEKNKVR</sequence>
<feature type="transmembrane region" description="Helical" evidence="1">
    <location>
        <begin position="667"/>
        <end position="684"/>
    </location>
</feature>
<feature type="transmembrane region" description="Helical" evidence="1">
    <location>
        <begin position="431"/>
        <end position="449"/>
    </location>
</feature>
<feature type="transmembrane region" description="Helical" evidence="1">
    <location>
        <begin position="406"/>
        <end position="425"/>
    </location>
</feature>
<accession>A0A4R3KYQ0</accession>
<organism evidence="2 3">
    <name type="scientific">Keratinibaculum paraultunense</name>
    <dbReference type="NCBI Taxonomy" id="1278232"/>
    <lineage>
        <taxon>Bacteria</taxon>
        <taxon>Bacillati</taxon>
        <taxon>Bacillota</taxon>
        <taxon>Tissierellia</taxon>
        <taxon>Tissierellales</taxon>
        <taxon>Tepidimicrobiaceae</taxon>
        <taxon>Keratinibaculum</taxon>
    </lineage>
</organism>
<dbReference type="RefSeq" id="WP_132026023.1">
    <property type="nucleotide sequence ID" value="NZ_CP068564.1"/>
</dbReference>
<keyword evidence="1" id="KW-0812">Transmembrane</keyword>
<dbReference type="OrthoDB" id="3199331at2"/>
<evidence type="ECO:0000313" key="3">
    <source>
        <dbReference type="Proteomes" id="UP000294567"/>
    </source>
</evidence>
<gene>
    <name evidence="2" type="ORF">EDD65_102224</name>
</gene>
<keyword evidence="1" id="KW-0472">Membrane</keyword>
<dbReference type="Gene3D" id="3.40.720.10">
    <property type="entry name" value="Alkaline Phosphatase, subunit A"/>
    <property type="match status" value="1"/>
</dbReference>
<feature type="transmembrane region" description="Helical" evidence="1">
    <location>
        <begin position="690"/>
        <end position="708"/>
    </location>
</feature>